<protein>
    <submittedName>
        <fullName evidence="1">Uncharacterized protein</fullName>
    </submittedName>
</protein>
<sequence>MEYSTEQLPGTQAALFALKFFQKFSVLYQLQADDWL</sequence>
<organism evidence="1">
    <name type="scientific">marine metagenome</name>
    <dbReference type="NCBI Taxonomy" id="408172"/>
    <lineage>
        <taxon>unclassified sequences</taxon>
        <taxon>metagenomes</taxon>
        <taxon>ecological metagenomes</taxon>
    </lineage>
</organism>
<dbReference type="EMBL" id="UINC01000534">
    <property type="protein sequence ID" value="SUZ56985.1"/>
    <property type="molecule type" value="Genomic_DNA"/>
</dbReference>
<proteinExistence type="predicted"/>
<name>A0A381NQV5_9ZZZZ</name>
<dbReference type="AlphaFoldDB" id="A0A381NQV5"/>
<reference evidence="1" key="1">
    <citation type="submission" date="2018-05" db="EMBL/GenBank/DDBJ databases">
        <authorList>
            <person name="Lanie J.A."/>
            <person name="Ng W.-L."/>
            <person name="Kazmierczak K.M."/>
            <person name="Andrzejewski T.M."/>
            <person name="Davidsen T.M."/>
            <person name="Wayne K.J."/>
            <person name="Tettelin H."/>
            <person name="Glass J.I."/>
            <person name="Rusch D."/>
            <person name="Podicherti R."/>
            <person name="Tsui H.-C.T."/>
            <person name="Winkler M.E."/>
        </authorList>
    </citation>
    <scope>NUCLEOTIDE SEQUENCE</scope>
</reference>
<gene>
    <name evidence="1" type="ORF">METZ01_LOCUS9839</name>
</gene>
<evidence type="ECO:0000313" key="1">
    <source>
        <dbReference type="EMBL" id="SUZ56985.1"/>
    </source>
</evidence>
<accession>A0A381NQV5</accession>